<accession>A0A6J7WG10</accession>
<dbReference type="EMBL" id="LR798242">
    <property type="protein sequence ID" value="CAB5214078.1"/>
    <property type="molecule type" value="Genomic_DNA"/>
</dbReference>
<name>A0A6J7WG10_9CAUD</name>
<reference evidence="1" key="1">
    <citation type="submission" date="2020-05" db="EMBL/GenBank/DDBJ databases">
        <authorList>
            <person name="Chiriac C."/>
            <person name="Salcher M."/>
            <person name="Ghai R."/>
            <person name="Kavagutti S V."/>
        </authorList>
    </citation>
    <scope>NUCLEOTIDE SEQUENCE</scope>
</reference>
<organism evidence="1">
    <name type="scientific">uncultured Caudovirales phage</name>
    <dbReference type="NCBI Taxonomy" id="2100421"/>
    <lineage>
        <taxon>Viruses</taxon>
        <taxon>Duplodnaviria</taxon>
        <taxon>Heunggongvirae</taxon>
        <taxon>Uroviricota</taxon>
        <taxon>Caudoviricetes</taxon>
        <taxon>Peduoviridae</taxon>
        <taxon>Maltschvirus</taxon>
        <taxon>Maltschvirus maltsch</taxon>
    </lineage>
</organism>
<evidence type="ECO:0000313" key="1">
    <source>
        <dbReference type="EMBL" id="CAB5214078.1"/>
    </source>
</evidence>
<gene>
    <name evidence="1" type="ORF">UFOVP185_10</name>
</gene>
<protein>
    <submittedName>
        <fullName evidence="1">Uncharacterized protein</fullName>
    </submittedName>
</protein>
<sequence length="194" mass="23250">MICTKCNINKPITDYYSYFHVVQQKTRTRKVCNDCYNKQKAEYRQKKKMGEIIPEKRIFKPKPVIDYSTNPDYKFCKGCEIYKPRDEFYQQQLKFNSRCRACEAMYQSKIRAERKLLGYDVDTKKPNSYLNEEQRNDVFMVMEAIGWTYNDNGVWSKEGIKDKDKVWTNVYKRGRGPGKKNKLEVRPGKYISYE</sequence>
<proteinExistence type="predicted"/>